<name>A0A841C7P5_9LACT</name>
<keyword evidence="2" id="KW-1133">Transmembrane helix</keyword>
<evidence type="ECO:0000256" key="1">
    <source>
        <dbReference type="SAM" id="Coils"/>
    </source>
</evidence>
<reference evidence="3 4" key="1">
    <citation type="submission" date="2020-08" db="EMBL/GenBank/DDBJ databases">
        <title>Genomic Encyclopedia of Type Strains, Phase IV (KMG-IV): sequencing the most valuable type-strain genomes for metagenomic binning, comparative biology and taxonomic classification.</title>
        <authorList>
            <person name="Goeker M."/>
        </authorList>
    </citation>
    <scope>NUCLEOTIDE SEQUENCE [LARGE SCALE GENOMIC DNA]</scope>
    <source>
        <strain evidence="3 4">DSM 14925</strain>
    </source>
</reference>
<evidence type="ECO:0000256" key="2">
    <source>
        <dbReference type="SAM" id="Phobius"/>
    </source>
</evidence>
<evidence type="ECO:0000313" key="4">
    <source>
        <dbReference type="Proteomes" id="UP000562464"/>
    </source>
</evidence>
<keyword evidence="2" id="KW-0472">Membrane</keyword>
<proteinExistence type="predicted"/>
<sequence>MNDWTSKLQLIGLIFTVIGGTFGGFAIILRMLKGYILNDFNNTMEKLDMTMQELRNDLTESRIERKENDKKLFDISDVHTKEIYAIKGRVQTLEVVNHIGKGEKYD</sequence>
<dbReference type="EMBL" id="JACHHV010000007">
    <property type="protein sequence ID" value="MBB5887758.1"/>
    <property type="molecule type" value="Genomic_DNA"/>
</dbReference>
<evidence type="ECO:0000313" key="3">
    <source>
        <dbReference type="EMBL" id="MBB5887758.1"/>
    </source>
</evidence>
<gene>
    <name evidence="3" type="ORF">HNQ37_000632</name>
</gene>
<comment type="caution">
    <text evidence="3">The sequence shown here is derived from an EMBL/GenBank/DDBJ whole genome shotgun (WGS) entry which is preliminary data.</text>
</comment>
<keyword evidence="2" id="KW-0812">Transmembrane</keyword>
<dbReference type="Proteomes" id="UP000562464">
    <property type="component" value="Unassembled WGS sequence"/>
</dbReference>
<organism evidence="3 4">
    <name type="scientific">Lactovum miscens</name>
    <dbReference type="NCBI Taxonomy" id="190387"/>
    <lineage>
        <taxon>Bacteria</taxon>
        <taxon>Bacillati</taxon>
        <taxon>Bacillota</taxon>
        <taxon>Bacilli</taxon>
        <taxon>Lactobacillales</taxon>
        <taxon>Streptococcaceae</taxon>
        <taxon>Lactovum</taxon>
    </lineage>
</organism>
<accession>A0A841C7P5</accession>
<feature type="coiled-coil region" evidence="1">
    <location>
        <begin position="37"/>
        <end position="71"/>
    </location>
</feature>
<dbReference type="RefSeq" id="WP_183539224.1">
    <property type="nucleotide sequence ID" value="NZ_JACHHV010000007.1"/>
</dbReference>
<keyword evidence="1" id="KW-0175">Coiled coil</keyword>
<dbReference type="AlphaFoldDB" id="A0A841C7P5"/>
<feature type="transmembrane region" description="Helical" evidence="2">
    <location>
        <begin position="12"/>
        <end position="32"/>
    </location>
</feature>
<keyword evidence="4" id="KW-1185">Reference proteome</keyword>
<protein>
    <submittedName>
        <fullName evidence="3">Uncharacterized protein</fullName>
    </submittedName>
</protein>